<name>A0A0M0K1Z8_9EUKA</name>
<dbReference type="Proteomes" id="UP000037460">
    <property type="component" value="Unassembled WGS sequence"/>
</dbReference>
<keyword evidence="2" id="KW-1185">Reference proteome</keyword>
<dbReference type="AlphaFoldDB" id="A0A0M0K1Z8"/>
<reference evidence="2" key="1">
    <citation type="journal article" date="2015" name="PLoS Genet.">
        <title>Genome Sequence and Transcriptome Analyses of Chrysochromulina tobin: Metabolic Tools for Enhanced Algal Fitness in the Prominent Order Prymnesiales (Haptophyceae).</title>
        <authorList>
            <person name="Hovde B.T."/>
            <person name="Deodato C.R."/>
            <person name="Hunsperger H.M."/>
            <person name="Ryken S.A."/>
            <person name="Yost W."/>
            <person name="Jha R.K."/>
            <person name="Patterson J."/>
            <person name="Monnat R.J. Jr."/>
            <person name="Barlow S.B."/>
            <person name="Starkenburg S.R."/>
            <person name="Cattolico R.A."/>
        </authorList>
    </citation>
    <scope>NUCLEOTIDE SEQUENCE</scope>
    <source>
        <strain evidence="2">CCMP291</strain>
    </source>
</reference>
<proteinExistence type="predicted"/>
<evidence type="ECO:0000313" key="1">
    <source>
        <dbReference type="EMBL" id="KOO32835.1"/>
    </source>
</evidence>
<comment type="caution">
    <text evidence="1">The sequence shown here is derived from an EMBL/GenBank/DDBJ whole genome shotgun (WGS) entry which is preliminary data.</text>
</comment>
<gene>
    <name evidence="1" type="ORF">Ctob_010110</name>
</gene>
<accession>A0A0M0K1Z8</accession>
<sequence length="126" mass="13841">MLTKARDQIRKLELQIASAVVKDAGYVKPTNKDAAVVAGGLHSLVEVYKGKWMSSEREIEGYKVRIRRMEIASGLLRTELEGLRVERIELVAAANAAAPIDLHSMLNDESAKAPASLIMINAWKLA</sequence>
<dbReference type="EMBL" id="JWZX01001674">
    <property type="protein sequence ID" value="KOO32835.1"/>
    <property type="molecule type" value="Genomic_DNA"/>
</dbReference>
<protein>
    <submittedName>
        <fullName evidence="1">Uncharacterized protein</fullName>
    </submittedName>
</protein>
<evidence type="ECO:0000313" key="2">
    <source>
        <dbReference type="Proteomes" id="UP000037460"/>
    </source>
</evidence>
<organism evidence="1 2">
    <name type="scientific">Chrysochromulina tobinii</name>
    <dbReference type="NCBI Taxonomy" id="1460289"/>
    <lineage>
        <taxon>Eukaryota</taxon>
        <taxon>Haptista</taxon>
        <taxon>Haptophyta</taxon>
        <taxon>Prymnesiophyceae</taxon>
        <taxon>Prymnesiales</taxon>
        <taxon>Chrysochromulinaceae</taxon>
        <taxon>Chrysochromulina</taxon>
    </lineage>
</organism>